<dbReference type="SUPFAM" id="SSF48179">
    <property type="entry name" value="6-phosphogluconate dehydrogenase C-terminal domain-like"/>
    <property type="match status" value="1"/>
</dbReference>
<feature type="domain" description="3-hydroxyisobutyrate dehydrogenase-like NAD-binding" evidence="6">
    <location>
        <begin position="199"/>
        <end position="308"/>
    </location>
</feature>
<comment type="similarity">
    <text evidence="1">Belongs to the HIBADH-related family.</text>
</comment>
<dbReference type="InterPro" id="IPR008927">
    <property type="entry name" value="6-PGluconate_DH-like_C_sf"/>
</dbReference>
<dbReference type="Gene3D" id="1.10.1040.10">
    <property type="entry name" value="N-(1-d-carboxylethyl)-l-norvaline Dehydrogenase, domain 2"/>
    <property type="match status" value="1"/>
</dbReference>
<evidence type="ECO:0000259" key="6">
    <source>
        <dbReference type="Pfam" id="PF14833"/>
    </source>
</evidence>
<dbReference type="InterPro" id="IPR029154">
    <property type="entry name" value="HIBADH-like_NADP-bd"/>
</dbReference>
<dbReference type="EC" id="1.1.-.-" evidence="7"/>
<keyword evidence="3" id="KW-0520">NAD</keyword>
<reference evidence="7 8" key="1">
    <citation type="journal article" date="2014" name="Int. J. Syst. Evol. Microbiol.">
        <title>Complete genome sequence of Corynebacterium casei LMG S-19264T (=DSM 44701T), isolated from a smear-ripened cheese.</title>
        <authorList>
            <consortium name="US DOE Joint Genome Institute (JGI-PGF)"/>
            <person name="Walter F."/>
            <person name="Albersmeier A."/>
            <person name="Kalinowski J."/>
            <person name="Ruckert C."/>
        </authorList>
    </citation>
    <scope>NUCLEOTIDE SEQUENCE [LARGE SCALE GENOMIC DNA]</scope>
    <source>
        <strain evidence="7 8">CECT 8670</strain>
    </source>
</reference>
<name>A0AAJ1QWS0_9FLAO</name>
<dbReference type="InterPro" id="IPR015815">
    <property type="entry name" value="HIBADH-related"/>
</dbReference>
<gene>
    <name evidence="7" type="ORF">QWY81_07630</name>
</gene>
<dbReference type="InterPro" id="IPR013328">
    <property type="entry name" value="6PGD_dom2"/>
</dbReference>
<sequence length="324" mass="34546">MQRTEDSSVKCFFNADRCISLHSNYKLKELNMKKPTIGFIGLGLMGGNMVENLQKRGYELTVMDLNKDEVATVVARGNATEASSPKELAEKSDIIMFCLTTSAVVEKIVYGEDGILAGIKEGAVLIDFGTSIPASTIKIGKDLAAKGAGMIDAPLGRTPAHAKDGLLNIMAAGDKVTFDKVKPVLDEQGENVFYLGALGAGHTTKLINNFMGMTTVVAMSQAFAAAKLAGVDTQQLFDIMSSGPSNSPFMKFCKHYAVDNVSDLGFSINNANKDLGYFVQMMNDLGTTSKIAEATSANLQAAVAADMGSGNVPEIFDYFTSLKK</sequence>
<organism evidence="7 8">
    <name type="scientific">Polaribacter sejongensis</name>
    <dbReference type="NCBI Taxonomy" id="985043"/>
    <lineage>
        <taxon>Bacteria</taxon>
        <taxon>Pseudomonadati</taxon>
        <taxon>Bacteroidota</taxon>
        <taxon>Flavobacteriia</taxon>
        <taxon>Flavobacteriales</taxon>
        <taxon>Flavobacteriaceae</taxon>
    </lineage>
</organism>
<dbReference type="PROSITE" id="PS00895">
    <property type="entry name" value="3_HYDROXYISOBUT_DH"/>
    <property type="match status" value="1"/>
</dbReference>
<dbReference type="EMBL" id="JAUFQH010000005">
    <property type="protein sequence ID" value="MDN3619323.1"/>
    <property type="molecule type" value="Genomic_DNA"/>
</dbReference>
<dbReference type="PIRSF" id="PIRSF000103">
    <property type="entry name" value="HIBADH"/>
    <property type="match status" value="1"/>
</dbReference>
<dbReference type="PANTHER" id="PTHR43060:SF15">
    <property type="entry name" value="3-HYDROXYISOBUTYRATE DEHYDROGENASE-LIKE 1, MITOCHONDRIAL-RELATED"/>
    <property type="match status" value="1"/>
</dbReference>
<evidence type="ECO:0000256" key="4">
    <source>
        <dbReference type="PIRSR" id="PIRSR000103-1"/>
    </source>
</evidence>
<keyword evidence="2 7" id="KW-0560">Oxidoreductase</keyword>
<evidence type="ECO:0000313" key="7">
    <source>
        <dbReference type="EMBL" id="MDN3619323.1"/>
    </source>
</evidence>
<dbReference type="GO" id="GO:0050661">
    <property type="term" value="F:NADP binding"/>
    <property type="evidence" value="ECO:0007669"/>
    <property type="project" value="InterPro"/>
</dbReference>
<protein>
    <submittedName>
        <fullName evidence="7">NAD(P)-dependent oxidoreductase</fullName>
        <ecNumber evidence="7">1.1.-.-</ecNumber>
    </submittedName>
</protein>
<feature type="domain" description="6-phosphogluconate dehydrogenase NADP-binding" evidence="5">
    <location>
        <begin position="36"/>
        <end position="196"/>
    </location>
</feature>
<dbReference type="Pfam" id="PF14833">
    <property type="entry name" value="NAD_binding_11"/>
    <property type="match status" value="1"/>
</dbReference>
<dbReference type="AlphaFoldDB" id="A0AAJ1QWS0"/>
<dbReference type="InterPro" id="IPR036291">
    <property type="entry name" value="NAD(P)-bd_dom_sf"/>
</dbReference>
<dbReference type="GO" id="GO:0016054">
    <property type="term" value="P:organic acid catabolic process"/>
    <property type="evidence" value="ECO:0007669"/>
    <property type="project" value="UniProtKB-ARBA"/>
</dbReference>
<feature type="active site" evidence="4">
    <location>
        <position position="205"/>
    </location>
</feature>
<dbReference type="GO" id="GO:0051287">
    <property type="term" value="F:NAD binding"/>
    <property type="evidence" value="ECO:0007669"/>
    <property type="project" value="InterPro"/>
</dbReference>
<dbReference type="Pfam" id="PF03446">
    <property type="entry name" value="NAD_binding_2"/>
    <property type="match status" value="1"/>
</dbReference>
<accession>A0AAJ1QWS0</accession>
<proteinExistence type="inferred from homology"/>
<evidence type="ECO:0000313" key="8">
    <source>
        <dbReference type="Proteomes" id="UP001228636"/>
    </source>
</evidence>
<evidence type="ECO:0000256" key="2">
    <source>
        <dbReference type="ARBA" id="ARBA00023002"/>
    </source>
</evidence>
<dbReference type="Gene3D" id="3.40.50.720">
    <property type="entry name" value="NAD(P)-binding Rossmann-like Domain"/>
    <property type="match status" value="1"/>
</dbReference>
<dbReference type="Proteomes" id="UP001228636">
    <property type="component" value="Unassembled WGS sequence"/>
</dbReference>
<dbReference type="RefSeq" id="WP_261973847.1">
    <property type="nucleotide sequence ID" value="NZ_CP103460.1"/>
</dbReference>
<dbReference type="SUPFAM" id="SSF51735">
    <property type="entry name" value="NAD(P)-binding Rossmann-fold domains"/>
    <property type="match status" value="1"/>
</dbReference>
<evidence type="ECO:0000259" key="5">
    <source>
        <dbReference type="Pfam" id="PF03446"/>
    </source>
</evidence>
<dbReference type="InterPro" id="IPR006115">
    <property type="entry name" value="6PGDH_NADP-bd"/>
</dbReference>
<comment type="caution">
    <text evidence="7">The sequence shown here is derived from an EMBL/GenBank/DDBJ whole genome shotgun (WGS) entry which is preliminary data.</text>
</comment>
<dbReference type="GO" id="GO:0016491">
    <property type="term" value="F:oxidoreductase activity"/>
    <property type="evidence" value="ECO:0007669"/>
    <property type="project" value="UniProtKB-KW"/>
</dbReference>
<dbReference type="PANTHER" id="PTHR43060">
    <property type="entry name" value="3-HYDROXYISOBUTYRATE DEHYDROGENASE-LIKE 1, MITOCHONDRIAL-RELATED"/>
    <property type="match status" value="1"/>
</dbReference>
<dbReference type="InterPro" id="IPR002204">
    <property type="entry name" value="3-OH-isobutyrate_DH-rel_CS"/>
</dbReference>
<evidence type="ECO:0000256" key="1">
    <source>
        <dbReference type="ARBA" id="ARBA00009080"/>
    </source>
</evidence>
<evidence type="ECO:0000256" key="3">
    <source>
        <dbReference type="ARBA" id="ARBA00023027"/>
    </source>
</evidence>